<name>A0A4Z0AB78_9AGAM</name>
<protein>
    <submittedName>
        <fullName evidence="2">Uncharacterized protein</fullName>
    </submittedName>
</protein>
<dbReference type="STRING" id="135208.A0A4Z0AB78"/>
<dbReference type="AlphaFoldDB" id="A0A4Z0AB78"/>
<proteinExistence type="predicted"/>
<feature type="compositionally biased region" description="Low complexity" evidence="1">
    <location>
        <begin position="51"/>
        <end position="66"/>
    </location>
</feature>
<dbReference type="EMBL" id="SFCI01000020">
    <property type="protein sequence ID" value="TFY83601.1"/>
    <property type="molecule type" value="Genomic_DNA"/>
</dbReference>
<dbReference type="Proteomes" id="UP000298061">
    <property type="component" value="Unassembled WGS sequence"/>
</dbReference>
<evidence type="ECO:0000313" key="3">
    <source>
        <dbReference type="Proteomes" id="UP000298061"/>
    </source>
</evidence>
<dbReference type="OrthoDB" id="3258400at2759"/>
<accession>A0A4Z0AB78</accession>
<evidence type="ECO:0000256" key="1">
    <source>
        <dbReference type="SAM" id="MobiDB-lite"/>
    </source>
</evidence>
<comment type="caution">
    <text evidence="2">The sequence shown here is derived from an EMBL/GenBank/DDBJ whole genome shotgun (WGS) entry which is preliminary data.</text>
</comment>
<keyword evidence="3" id="KW-1185">Reference proteome</keyword>
<sequence>MPSSTHPLLFTVLSPPSFTTLALSPFAMHSFSTAFPLDAYSQQFCSQYSSASSQSDSSPPSSQFSSDADDFPPPSYPPPQYCAAAASSFDLRDSRPEPVSMGYPLPQTFWNPEFLYPPEEYAEPLALLAPACDVPLHSPIPVQGNWSGVLATSSSYNPDPVRKAPEPEAKVEVPVPEVPKQNLLDAYAQAPRDTFPTPSELLTELTTRQGSGHLVGQKSDRKIETQRRARRRAVTESVGFAPTDPDTISSHDKKRHYLECLEEYVCYLHDQLQLVGHVPVPLARVSAYKGLNSRSIRTMLVHMEDTVRKMHVQNIDDERQFLKLRDEVVASENTTLQEYRRHSTATCAYPAAEKPLLQQS</sequence>
<organism evidence="2 3">
    <name type="scientific">Hericium alpestre</name>
    <dbReference type="NCBI Taxonomy" id="135208"/>
    <lineage>
        <taxon>Eukaryota</taxon>
        <taxon>Fungi</taxon>
        <taxon>Dikarya</taxon>
        <taxon>Basidiomycota</taxon>
        <taxon>Agaricomycotina</taxon>
        <taxon>Agaricomycetes</taxon>
        <taxon>Russulales</taxon>
        <taxon>Hericiaceae</taxon>
        <taxon>Hericium</taxon>
    </lineage>
</organism>
<reference evidence="2 3" key="1">
    <citation type="submission" date="2019-02" db="EMBL/GenBank/DDBJ databases">
        <title>Genome sequencing of the rare red list fungi Hericium alpestre (H. flagellum).</title>
        <authorList>
            <person name="Buettner E."/>
            <person name="Kellner H."/>
        </authorList>
    </citation>
    <scope>NUCLEOTIDE SEQUENCE [LARGE SCALE GENOMIC DNA]</scope>
    <source>
        <strain evidence="2 3">DSM 108284</strain>
    </source>
</reference>
<evidence type="ECO:0000313" key="2">
    <source>
        <dbReference type="EMBL" id="TFY83601.1"/>
    </source>
</evidence>
<gene>
    <name evidence="2" type="ORF">EWM64_g429</name>
</gene>
<feature type="region of interest" description="Disordered" evidence="1">
    <location>
        <begin position="51"/>
        <end position="77"/>
    </location>
</feature>